<dbReference type="RefSeq" id="WP_184932943.1">
    <property type="nucleotide sequence ID" value="NZ_JACHJY010000014.1"/>
</dbReference>
<dbReference type="Proteomes" id="UP000582643">
    <property type="component" value="Unassembled WGS sequence"/>
</dbReference>
<protein>
    <submittedName>
        <fullName evidence="1">Uncharacterized protein</fullName>
    </submittedName>
</protein>
<organism evidence="1 2">
    <name type="scientific">Streptomyces nymphaeiformis</name>
    <dbReference type="NCBI Taxonomy" id="2663842"/>
    <lineage>
        <taxon>Bacteria</taxon>
        <taxon>Bacillati</taxon>
        <taxon>Actinomycetota</taxon>
        <taxon>Actinomycetes</taxon>
        <taxon>Kitasatosporales</taxon>
        <taxon>Streptomycetaceae</taxon>
        <taxon>Streptomyces</taxon>
    </lineage>
</organism>
<reference evidence="1 2" key="1">
    <citation type="submission" date="2020-08" db="EMBL/GenBank/DDBJ databases">
        <title>Genomic Encyclopedia of Type Strains, Phase III (KMG-III): the genomes of soil and plant-associated and newly described type strains.</title>
        <authorList>
            <person name="Whitman W."/>
        </authorList>
    </citation>
    <scope>NUCLEOTIDE SEQUENCE [LARGE SCALE GENOMIC DNA]</scope>
    <source>
        <strain evidence="1 2">SFB5A</strain>
    </source>
</reference>
<name>A0A7W7XFX8_9ACTN</name>
<evidence type="ECO:0000313" key="2">
    <source>
        <dbReference type="Proteomes" id="UP000582643"/>
    </source>
</evidence>
<keyword evidence="2" id="KW-1185">Reference proteome</keyword>
<dbReference type="EMBL" id="JACHJY010000014">
    <property type="protein sequence ID" value="MBB4986747.1"/>
    <property type="molecule type" value="Genomic_DNA"/>
</dbReference>
<proteinExistence type="predicted"/>
<gene>
    <name evidence="1" type="ORF">GGE06_007718</name>
</gene>
<dbReference type="AlphaFoldDB" id="A0A7W7XFX8"/>
<accession>A0A7W7XFX8</accession>
<sequence length="160" mass="17083">MPAGTTPPAPEPPRRFSALSLFRAGSTFLDAYRLRCREIAARVGRQLRKAESGTELLSERHLTGPFELIHHVGNFSPWVMDRLAAGDTDVLAAYQDALGKGVAAANLCTSHENLPCLETPVRNGTEVYDRVVDLMLRTRGAAVAGVEARAGTGTGAGAVR</sequence>
<comment type="caution">
    <text evidence="1">The sequence shown here is derived from an EMBL/GenBank/DDBJ whole genome shotgun (WGS) entry which is preliminary data.</text>
</comment>
<evidence type="ECO:0000313" key="1">
    <source>
        <dbReference type="EMBL" id="MBB4986747.1"/>
    </source>
</evidence>